<dbReference type="InterPro" id="IPR027417">
    <property type="entry name" value="P-loop_NTPase"/>
</dbReference>
<feature type="compositionally biased region" description="Basic and acidic residues" evidence="1">
    <location>
        <begin position="377"/>
        <end position="401"/>
    </location>
</feature>
<dbReference type="PANTHER" id="PTHR41248">
    <property type="entry name" value="NORD PROTEIN"/>
    <property type="match status" value="1"/>
</dbReference>
<dbReference type="Proteomes" id="UP000593601">
    <property type="component" value="Chromosome"/>
</dbReference>
<dbReference type="Gene3D" id="3.40.50.410">
    <property type="entry name" value="von Willebrand factor, type A domain"/>
    <property type="match status" value="1"/>
</dbReference>
<dbReference type="EMBL" id="CP063304">
    <property type="protein sequence ID" value="QOV20675.1"/>
    <property type="molecule type" value="Genomic_DNA"/>
</dbReference>
<dbReference type="SUPFAM" id="SSF53300">
    <property type="entry name" value="vWA-like"/>
    <property type="match status" value="1"/>
</dbReference>
<feature type="region of interest" description="Disordered" evidence="1">
    <location>
        <begin position="341"/>
        <end position="401"/>
    </location>
</feature>
<dbReference type="AlphaFoldDB" id="A0A7M2RK42"/>
<evidence type="ECO:0000313" key="3">
    <source>
        <dbReference type="EMBL" id="QOV20675.1"/>
    </source>
</evidence>
<dbReference type="Gene3D" id="3.40.50.300">
    <property type="entry name" value="P-loop containing nucleotide triphosphate hydrolases"/>
    <property type="match status" value="1"/>
</dbReference>
<dbReference type="PANTHER" id="PTHR41248:SF1">
    <property type="entry name" value="NORD PROTEIN"/>
    <property type="match status" value="1"/>
</dbReference>
<reference evidence="3 4" key="1">
    <citation type="submission" date="2020-10" db="EMBL/GenBank/DDBJ databases">
        <title>Blautia liquoris sp.nov., isolated from the mud in a fermentation cellar used for the production of Chinese strong-flavoured liquor.</title>
        <authorList>
            <person name="Lu L."/>
        </authorList>
    </citation>
    <scope>NUCLEOTIDE SEQUENCE [LARGE SCALE GENOMIC DNA]</scope>
    <source>
        <strain evidence="3 4">LZLJ-3</strain>
    </source>
</reference>
<proteinExistence type="predicted"/>
<evidence type="ECO:0000313" key="4">
    <source>
        <dbReference type="Proteomes" id="UP000593601"/>
    </source>
</evidence>
<gene>
    <name evidence="3" type="ORF">INP51_07020</name>
</gene>
<dbReference type="PROSITE" id="PS50234">
    <property type="entry name" value="VWFA"/>
    <property type="match status" value="1"/>
</dbReference>
<feature type="compositionally biased region" description="Polar residues" evidence="1">
    <location>
        <begin position="354"/>
        <end position="366"/>
    </location>
</feature>
<dbReference type="Pfam" id="PF07728">
    <property type="entry name" value="AAA_5"/>
    <property type="match status" value="1"/>
</dbReference>
<dbReference type="InterPro" id="IPR011704">
    <property type="entry name" value="ATPase_dyneun-rel_AAA"/>
</dbReference>
<dbReference type="InterPro" id="IPR002035">
    <property type="entry name" value="VWF_A"/>
</dbReference>
<dbReference type="GO" id="GO:0016887">
    <property type="term" value="F:ATP hydrolysis activity"/>
    <property type="evidence" value="ECO:0007669"/>
    <property type="project" value="InterPro"/>
</dbReference>
<organism evidence="3 4">
    <name type="scientific">Blautia liquoris</name>
    <dbReference type="NCBI Taxonomy" id="2779518"/>
    <lineage>
        <taxon>Bacteria</taxon>
        <taxon>Bacillati</taxon>
        <taxon>Bacillota</taxon>
        <taxon>Clostridia</taxon>
        <taxon>Lachnospirales</taxon>
        <taxon>Lachnospiraceae</taxon>
        <taxon>Blautia</taxon>
    </lineage>
</organism>
<dbReference type="CDD" id="cd01454">
    <property type="entry name" value="vWA_norD_type"/>
    <property type="match status" value="1"/>
</dbReference>
<dbReference type="KEGG" id="bliq:INP51_07020"/>
<dbReference type="InterPro" id="IPR036465">
    <property type="entry name" value="vWFA_dom_sf"/>
</dbReference>
<feature type="compositionally biased region" description="Basic and acidic residues" evidence="1">
    <location>
        <begin position="341"/>
        <end position="353"/>
    </location>
</feature>
<dbReference type="RefSeq" id="WP_193736989.1">
    <property type="nucleotide sequence ID" value="NZ_CP063304.1"/>
</dbReference>
<evidence type="ECO:0000259" key="2">
    <source>
        <dbReference type="PROSITE" id="PS50234"/>
    </source>
</evidence>
<keyword evidence="4" id="KW-1185">Reference proteome</keyword>
<sequence length="681" mass="76195">MNRTCILSPDRRLTKEEQSLVWQKPPSHIESEAENRICQEVMRNWDRGEMKIGTILLEGDAGSGKTELAKALSANFNLPYTKVTCFADMDKSDVLGSILPVLSENDHSDPVQYRYYPSEIVRAFENGWLLEIQEPTVIRDAAVLMALNSALEPDGSLNLPTRVVHRHPDFIVVITTNRAYNGCRPLNEALRDRVQHAEKLDLPSKKVMMERAKAKTGCQFEELLSLLAETIIVLDEAARANAIKGVAGMRSYLFWVDAAAGGASVQSALYHKVLYKITTDPQELAILEQALVSHDLTDRLAALEDVCHSPSEEENRDVMELRISENGEYVAKTDKADKNAVRLRKSADSEGHSDTGSNESTALSSEDNGENGTLFYHEFEKPDTDKPQRTNKKEFRKQLNKEARQSVQGSLHEAIKLIVHRPEASGQNRAEYHRMAAKLLPVIRELIRKTNPLLEHEVSTEFAKSKLYGTKFCADQAASPNFRVFARRRPPAEEPSLAVALRIDESASMSAFGRLDAAKEAAVALYELCTGCGIPIMVYGDTADRSKLEQMSVYAYVDFESNSADDKYALMNIQARSNNRDGMALRIISDRLLRAPQKTKLIISISDGQPKAMPDYTGEKAARDMKDTLQEYRRKGISFLAAAIGQDKESIRELYGAENTLDITDLKQLPSRLVQIITRFL</sequence>
<evidence type="ECO:0000256" key="1">
    <source>
        <dbReference type="SAM" id="MobiDB-lite"/>
    </source>
</evidence>
<accession>A0A7M2RK42</accession>
<name>A0A7M2RK42_9FIRM</name>
<dbReference type="GO" id="GO:0005524">
    <property type="term" value="F:ATP binding"/>
    <property type="evidence" value="ECO:0007669"/>
    <property type="project" value="InterPro"/>
</dbReference>
<feature type="domain" description="VWFA" evidence="2">
    <location>
        <begin position="498"/>
        <end position="677"/>
    </location>
</feature>
<dbReference type="InterPro" id="IPR051928">
    <property type="entry name" value="NorD/CobT"/>
</dbReference>
<protein>
    <submittedName>
        <fullName evidence="3">AAA family ATPase</fullName>
    </submittedName>
</protein>
<dbReference type="SUPFAM" id="SSF52540">
    <property type="entry name" value="P-loop containing nucleoside triphosphate hydrolases"/>
    <property type="match status" value="1"/>
</dbReference>